<comment type="caution">
    <text evidence="2">The sequence shown here is derived from an EMBL/GenBank/DDBJ whole genome shotgun (WGS) entry which is preliminary data.</text>
</comment>
<evidence type="ECO:0000313" key="3">
    <source>
        <dbReference type="Proteomes" id="UP001293254"/>
    </source>
</evidence>
<dbReference type="AlphaFoldDB" id="A0AAE1Z0I0"/>
<dbReference type="EMBL" id="JACGWO010000001">
    <property type="protein sequence ID" value="KAK4439066.1"/>
    <property type="molecule type" value="Genomic_DNA"/>
</dbReference>
<gene>
    <name evidence="2" type="ORF">Salat_0241400</name>
</gene>
<protein>
    <submittedName>
        <fullName evidence="2">Uncharacterized protein</fullName>
    </submittedName>
</protein>
<proteinExistence type="predicted"/>
<evidence type="ECO:0000313" key="2">
    <source>
        <dbReference type="EMBL" id="KAK4439066.1"/>
    </source>
</evidence>
<sequence>MHPETEEISMFSNDYASQVPNQSSQTTTDQMPQNMSQTESNHVEILPQGLFTSMSNPTLAARESNTSRPAFTEPVSHDQRPPPSAILQRLRRPSQQDSRPSFVPPRPSNPAATTQFRSPFQVPPPCSNNQVFHIPYKTLMLNFKGNSQISL</sequence>
<dbReference type="Proteomes" id="UP001293254">
    <property type="component" value="Unassembled WGS sequence"/>
</dbReference>
<organism evidence="2 3">
    <name type="scientific">Sesamum alatum</name>
    <dbReference type="NCBI Taxonomy" id="300844"/>
    <lineage>
        <taxon>Eukaryota</taxon>
        <taxon>Viridiplantae</taxon>
        <taxon>Streptophyta</taxon>
        <taxon>Embryophyta</taxon>
        <taxon>Tracheophyta</taxon>
        <taxon>Spermatophyta</taxon>
        <taxon>Magnoliopsida</taxon>
        <taxon>eudicotyledons</taxon>
        <taxon>Gunneridae</taxon>
        <taxon>Pentapetalae</taxon>
        <taxon>asterids</taxon>
        <taxon>lamiids</taxon>
        <taxon>Lamiales</taxon>
        <taxon>Pedaliaceae</taxon>
        <taxon>Sesamum</taxon>
    </lineage>
</organism>
<keyword evidence="3" id="KW-1185">Reference proteome</keyword>
<name>A0AAE1Z0I0_9LAMI</name>
<reference evidence="2" key="2">
    <citation type="journal article" date="2024" name="Plant">
        <title>Genomic evolution and insights into agronomic trait innovations of Sesamum species.</title>
        <authorList>
            <person name="Miao H."/>
            <person name="Wang L."/>
            <person name="Qu L."/>
            <person name="Liu H."/>
            <person name="Sun Y."/>
            <person name="Le M."/>
            <person name="Wang Q."/>
            <person name="Wei S."/>
            <person name="Zheng Y."/>
            <person name="Lin W."/>
            <person name="Duan Y."/>
            <person name="Cao H."/>
            <person name="Xiong S."/>
            <person name="Wang X."/>
            <person name="Wei L."/>
            <person name="Li C."/>
            <person name="Ma Q."/>
            <person name="Ju M."/>
            <person name="Zhao R."/>
            <person name="Li G."/>
            <person name="Mu C."/>
            <person name="Tian Q."/>
            <person name="Mei H."/>
            <person name="Zhang T."/>
            <person name="Gao T."/>
            <person name="Zhang H."/>
        </authorList>
    </citation>
    <scope>NUCLEOTIDE SEQUENCE</scope>
    <source>
        <strain evidence="2">3651</strain>
    </source>
</reference>
<feature type="region of interest" description="Disordered" evidence="1">
    <location>
        <begin position="1"/>
        <end position="122"/>
    </location>
</feature>
<feature type="compositionally biased region" description="Polar residues" evidence="1">
    <location>
        <begin position="50"/>
        <end position="69"/>
    </location>
</feature>
<feature type="compositionally biased region" description="Polar residues" evidence="1">
    <location>
        <begin position="10"/>
        <end position="40"/>
    </location>
</feature>
<evidence type="ECO:0000256" key="1">
    <source>
        <dbReference type="SAM" id="MobiDB-lite"/>
    </source>
</evidence>
<reference evidence="2" key="1">
    <citation type="submission" date="2020-06" db="EMBL/GenBank/DDBJ databases">
        <authorList>
            <person name="Li T."/>
            <person name="Hu X."/>
            <person name="Zhang T."/>
            <person name="Song X."/>
            <person name="Zhang H."/>
            <person name="Dai N."/>
            <person name="Sheng W."/>
            <person name="Hou X."/>
            <person name="Wei L."/>
        </authorList>
    </citation>
    <scope>NUCLEOTIDE SEQUENCE</scope>
    <source>
        <strain evidence="2">3651</strain>
        <tissue evidence="2">Leaf</tissue>
    </source>
</reference>
<accession>A0AAE1Z0I0</accession>